<reference evidence="3 4" key="1">
    <citation type="submission" date="2022-08" db="EMBL/GenBank/DDBJ databases">
        <title>Bacterial and archaeal communities from various locations to study Microbial Dark Matter (Phase II).</title>
        <authorList>
            <person name="Stepanauskas R."/>
        </authorList>
    </citation>
    <scope>NUCLEOTIDE SEQUENCE [LARGE SCALE GENOMIC DNA]</scope>
    <source>
        <strain evidence="3 4">PD1</strain>
    </source>
</reference>
<protein>
    <recommendedName>
        <fullName evidence="5">Porin</fullName>
    </recommendedName>
</protein>
<comment type="caution">
    <text evidence="3">The sequence shown here is derived from an EMBL/GenBank/DDBJ whole genome shotgun (WGS) entry which is preliminary data.</text>
</comment>
<evidence type="ECO:0008006" key="5">
    <source>
        <dbReference type="Google" id="ProtNLM"/>
    </source>
</evidence>
<feature type="signal peptide" evidence="2">
    <location>
        <begin position="1"/>
        <end position="19"/>
    </location>
</feature>
<accession>A0ABT2EL02</accession>
<keyword evidence="2" id="KW-0732">Signal</keyword>
<proteinExistence type="predicted"/>
<dbReference type="SUPFAM" id="SSF56935">
    <property type="entry name" value="Porins"/>
    <property type="match status" value="1"/>
</dbReference>
<evidence type="ECO:0000256" key="2">
    <source>
        <dbReference type="SAM" id="SignalP"/>
    </source>
</evidence>
<gene>
    <name evidence="3" type="ORF">M2350_000032</name>
</gene>
<evidence type="ECO:0000313" key="3">
    <source>
        <dbReference type="EMBL" id="MCS3917635.1"/>
    </source>
</evidence>
<evidence type="ECO:0000256" key="1">
    <source>
        <dbReference type="SAM" id="Coils"/>
    </source>
</evidence>
<sequence length="377" mass="42638">MRWFFVVALSGLVAFSNFAAAQSGSASIEALQAEIARLKEQLAKLEAQLAELQKQQKATEKVTHRFEPISVRGYIQMRYERDNSRPTDENNLTTGRAKDNFRLRRVRLDVRGTPLKGVLYRLQVDAAETDVALRDAYLELRAGDGFFTFGHFKVPLLEEVLESSSVRLTPERARVSTALFPGERDRGITYTLRKQGLPEITLGLFSGTRSSQTQDSLTSRKSWLVRIVQPLDKEGKLGRIWVGRMDGIGRKDFGAPLGIANFDRERTVVGLLLTPINGLTLRAEWVDGKDAGNAANPTVKVRGWYALLGYKLPNQPVTIYAKHDQYDPNRDVAGNTFRRNALGIQYDLNKMTRLNLTWEREKNPSATRWTFQTQVSY</sequence>
<dbReference type="InterPro" id="IPR010870">
    <property type="entry name" value="Porin_O/P"/>
</dbReference>
<dbReference type="RefSeq" id="WP_259091861.1">
    <property type="nucleotide sequence ID" value="NZ_CP130454.1"/>
</dbReference>
<feature type="coiled-coil region" evidence="1">
    <location>
        <begin position="21"/>
        <end position="62"/>
    </location>
</feature>
<dbReference type="EMBL" id="JANUCP010000001">
    <property type="protein sequence ID" value="MCS3917635.1"/>
    <property type="molecule type" value="Genomic_DNA"/>
</dbReference>
<dbReference type="Gene3D" id="2.40.160.10">
    <property type="entry name" value="Porin"/>
    <property type="match status" value="1"/>
</dbReference>
<dbReference type="InterPro" id="IPR023614">
    <property type="entry name" value="Porin_dom_sf"/>
</dbReference>
<dbReference type="Pfam" id="PF07396">
    <property type="entry name" value="Porin_O_P"/>
    <property type="match status" value="1"/>
</dbReference>
<feature type="chain" id="PRO_5046861147" description="Porin" evidence="2">
    <location>
        <begin position="20"/>
        <end position="377"/>
    </location>
</feature>
<dbReference type="Proteomes" id="UP001204798">
    <property type="component" value="Unassembled WGS sequence"/>
</dbReference>
<organism evidence="3 4">
    <name type="scientific">Candidatus Fervidibacter sacchari</name>
    <dbReference type="NCBI Taxonomy" id="1448929"/>
    <lineage>
        <taxon>Bacteria</taxon>
        <taxon>Candidatus Fervidibacterota</taxon>
        <taxon>Candidatus Fervidibacter</taxon>
    </lineage>
</organism>
<evidence type="ECO:0000313" key="4">
    <source>
        <dbReference type="Proteomes" id="UP001204798"/>
    </source>
</evidence>
<keyword evidence="1" id="KW-0175">Coiled coil</keyword>
<name>A0ABT2EL02_9BACT</name>
<keyword evidence="4" id="KW-1185">Reference proteome</keyword>